<proteinExistence type="predicted"/>
<protein>
    <submittedName>
        <fullName evidence="1">Uncharacterized protein</fullName>
    </submittedName>
</protein>
<evidence type="ECO:0000313" key="2">
    <source>
        <dbReference type="Proteomes" id="UP000611723"/>
    </source>
</evidence>
<comment type="caution">
    <text evidence="1">The sequence shown here is derived from an EMBL/GenBank/DDBJ whole genome shotgun (WGS) entry which is preliminary data.</text>
</comment>
<gene>
    <name evidence="1" type="ORF">JKA74_06025</name>
</gene>
<accession>A0A934WXF2</accession>
<sequence length="253" mass="29222">MQEKIFSTGNGGHYHIFEIGEFEYSDPLEIYHESEVNSIKSKFIFLLTADFPSAPKGLIETKAKKAAQEHWKKRLSEVENCKLPKELEFLLSENKKARQINLLKNLTLTTDQLFKFYKITSERGFKMSQYIGESLPLKIEESELPKMTYIDGDKIVKFGQTSLSDGQLRHMIKFRNKTIGKFLDKGDHWHCFYITFRSIAGKEPWQNGQAHLHYLSNAFGLSRAEVVDRIRKNNAPSSPVHINITDYGNQSNQ</sequence>
<dbReference type="EMBL" id="JAEQBW010000002">
    <property type="protein sequence ID" value="MBK6264590.1"/>
    <property type="molecule type" value="Genomic_DNA"/>
</dbReference>
<dbReference type="AlphaFoldDB" id="A0A934WXF2"/>
<organism evidence="1 2">
    <name type="scientific">Marivirga aurantiaca</name>
    <dbReference type="NCBI Taxonomy" id="2802615"/>
    <lineage>
        <taxon>Bacteria</taxon>
        <taxon>Pseudomonadati</taxon>
        <taxon>Bacteroidota</taxon>
        <taxon>Cytophagia</taxon>
        <taxon>Cytophagales</taxon>
        <taxon>Marivirgaceae</taxon>
        <taxon>Marivirga</taxon>
    </lineage>
</organism>
<keyword evidence="2" id="KW-1185">Reference proteome</keyword>
<name>A0A934WXF2_9BACT</name>
<evidence type="ECO:0000313" key="1">
    <source>
        <dbReference type="EMBL" id="MBK6264590.1"/>
    </source>
</evidence>
<reference evidence="1" key="1">
    <citation type="submission" date="2021-01" db="EMBL/GenBank/DDBJ databases">
        <title>Marivirga aurantiaca sp. nov., isolated from intertidal surface sediments.</title>
        <authorList>
            <person name="Zhang M."/>
        </authorList>
    </citation>
    <scope>NUCLEOTIDE SEQUENCE</scope>
    <source>
        <strain evidence="1">S37H4</strain>
    </source>
</reference>
<dbReference type="Proteomes" id="UP000611723">
    <property type="component" value="Unassembled WGS sequence"/>
</dbReference>
<dbReference type="RefSeq" id="WP_201430279.1">
    <property type="nucleotide sequence ID" value="NZ_JAEQBW010000002.1"/>
</dbReference>